<feature type="compositionally biased region" description="Basic and acidic residues" evidence="1">
    <location>
        <begin position="1079"/>
        <end position="1097"/>
    </location>
</feature>
<feature type="compositionally biased region" description="Basic and acidic residues" evidence="1">
    <location>
        <begin position="1210"/>
        <end position="1224"/>
    </location>
</feature>
<feature type="compositionally biased region" description="Low complexity" evidence="1">
    <location>
        <begin position="1226"/>
        <end position="1243"/>
    </location>
</feature>
<feature type="compositionally biased region" description="Basic and acidic residues" evidence="1">
    <location>
        <begin position="336"/>
        <end position="348"/>
    </location>
</feature>
<feature type="compositionally biased region" description="Basic and acidic residues" evidence="1">
    <location>
        <begin position="704"/>
        <end position="721"/>
    </location>
</feature>
<feature type="compositionally biased region" description="Basic and acidic residues" evidence="1">
    <location>
        <begin position="1050"/>
        <end position="1070"/>
    </location>
</feature>
<feature type="compositionally biased region" description="Basic and acidic residues" evidence="1">
    <location>
        <begin position="828"/>
        <end position="844"/>
    </location>
</feature>
<evidence type="ECO:0000256" key="1">
    <source>
        <dbReference type="SAM" id="MobiDB-lite"/>
    </source>
</evidence>
<feature type="compositionally biased region" description="Basic and acidic residues" evidence="1">
    <location>
        <begin position="591"/>
        <end position="620"/>
    </location>
</feature>
<feature type="compositionally biased region" description="Basic and acidic residues" evidence="1">
    <location>
        <begin position="384"/>
        <end position="395"/>
    </location>
</feature>
<evidence type="ECO:0000313" key="2">
    <source>
        <dbReference type="EMBL" id="PAV67359.1"/>
    </source>
</evidence>
<feature type="compositionally biased region" description="Pro residues" evidence="1">
    <location>
        <begin position="1138"/>
        <end position="1150"/>
    </location>
</feature>
<feature type="region of interest" description="Disordered" evidence="1">
    <location>
        <begin position="1048"/>
        <end position="1097"/>
    </location>
</feature>
<comment type="caution">
    <text evidence="2">The sequence shown here is derived from an EMBL/GenBank/DDBJ whole genome shotgun (WGS) entry which is preliminary data.</text>
</comment>
<feature type="region of interest" description="Disordered" evidence="1">
    <location>
        <begin position="759"/>
        <end position="867"/>
    </location>
</feature>
<feature type="region of interest" description="Disordered" evidence="1">
    <location>
        <begin position="1128"/>
        <end position="1152"/>
    </location>
</feature>
<evidence type="ECO:0000313" key="3">
    <source>
        <dbReference type="Proteomes" id="UP000218231"/>
    </source>
</evidence>
<feature type="compositionally biased region" description="Basic and acidic residues" evidence="1">
    <location>
        <begin position="733"/>
        <end position="744"/>
    </location>
</feature>
<protein>
    <submittedName>
        <fullName evidence="2">Uncharacterized protein</fullName>
    </submittedName>
</protein>
<dbReference type="EMBL" id="LIAE01009945">
    <property type="protein sequence ID" value="PAV67359.1"/>
    <property type="molecule type" value="Genomic_DNA"/>
</dbReference>
<feature type="region of interest" description="Disordered" evidence="1">
    <location>
        <begin position="1166"/>
        <end position="1243"/>
    </location>
</feature>
<gene>
    <name evidence="2" type="ORF">WR25_10346</name>
</gene>
<feature type="region of interest" description="Disordered" evidence="1">
    <location>
        <begin position="989"/>
        <end position="1009"/>
    </location>
</feature>
<feature type="compositionally biased region" description="Basic and acidic residues" evidence="1">
    <location>
        <begin position="989"/>
        <end position="1000"/>
    </location>
</feature>
<reference evidence="2 3" key="1">
    <citation type="journal article" date="2017" name="Curr. Biol.">
        <title>Genome architecture and evolution of a unichromosomal asexual nematode.</title>
        <authorList>
            <person name="Fradin H."/>
            <person name="Zegar C."/>
            <person name="Gutwein M."/>
            <person name="Lucas J."/>
            <person name="Kovtun M."/>
            <person name="Corcoran D."/>
            <person name="Baugh L.R."/>
            <person name="Kiontke K."/>
            <person name="Gunsalus K."/>
            <person name="Fitch D.H."/>
            <person name="Piano F."/>
        </authorList>
    </citation>
    <scope>NUCLEOTIDE SEQUENCE [LARGE SCALE GENOMIC DNA]</scope>
    <source>
        <strain evidence="2">PF1309</strain>
    </source>
</reference>
<organism evidence="2 3">
    <name type="scientific">Diploscapter pachys</name>
    <dbReference type="NCBI Taxonomy" id="2018661"/>
    <lineage>
        <taxon>Eukaryota</taxon>
        <taxon>Metazoa</taxon>
        <taxon>Ecdysozoa</taxon>
        <taxon>Nematoda</taxon>
        <taxon>Chromadorea</taxon>
        <taxon>Rhabditida</taxon>
        <taxon>Rhabditina</taxon>
        <taxon>Rhabditomorpha</taxon>
        <taxon>Rhabditoidea</taxon>
        <taxon>Rhabditidae</taxon>
        <taxon>Diploscapter</taxon>
    </lineage>
</organism>
<keyword evidence="3" id="KW-1185">Reference proteome</keyword>
<name>A0A2A2K0N6_9BILA</name>
<feature type="region of interest" description="Disordered" evidence="1">
    <location>
        <begin position="286"/>
        <end position="422"/>
    </location>
</feature>
<dbReference type="Proteomes" id="UP000218231">
    <property type="component" value="Unassembled WGS sequence"/>
</dbReference>
<feature type="region of interest" description="Disordered" evidence="1">
    <location>
        <begin position="691"/>
        <end position="744"/>
    </location>
</feature>
<feature type="region of interest" description="Disordered" evidence="1">
    <location>
        <begin position="557"/>
        <end position="620"/>
    </location>
</feature>
<proteinExistence type="predicted"/>
<feature type="compositionally biased region" description="Basic residues" evidence="1">
    <location>
        <begin position="929"/>
        <end position="939"/>
    </location>
</feature>
<feature type="region of interest" description="Disordered" evidence="1">
    <location>
        <begin position="891"/>
        <end position="976"/>
    </location>
</feature>
<sequence length="1243" mass="139882">MCRTAGGTAIRAQARAVGIRLDIQRGIGRHLAAEADDAATQLELAAGEFVVTADQRRLAGDRRIARLARDRQIGGPFARQAQAADDHLVGRLRLDRQRPGRWRRLVLLAAVGQVDLADVEPRYGGGGTRLAQAVAAAIEQDVTRDLTADALGQEGQRPGDGRTEIVAVDHHRTIRLQAHVDPHAARRAEIERADTRHAPALARIGGEAVDLQLRSPELAAGDDVGQHGAGRGAFDPRAIGLQHAPDHRRADPPADVRADRDGAGQVEQLDAGQPPQGIRRPLIAQLRDQRRGGDTAGKVARPQRLEQRLRPPDRPPARRHHRAHAQPVGGQHARQPHVDRSRGEDEARTAQPAQRQVDPSRRCLARPAGIDDPPRRGAAQPQPRETDVEDRERHARQAGIHRQRVVGEPPRQAALATREGELGRRQLPPVAIARDDRGFEQFQRPAIERTLRRHGIPIRRHRDHGLYVERAPPRSGDRRTNFARAATQLGVPRKAREAQPPLSQPLPRCGRVDRRARRIEQQRRLQMPTPQRRTRQLRISRIQAHHDLLHRAHRVEAQRTRQAAARHRQRALEPARRHREPTRCNRAAHRQPVDEQHVVDARRQQQDAPRPRERPQPRSALRLDVEAGRRRVEVQSHLAQPHRRIGRGEDDIERRPIDLPVQPQHRHRAVARMPPGRVDMERLVVAAITAAPQRQQRRRQHQIGKADRPVGRALQRRDDARQTAGQRAQEAVVEPHDLRDPTPDDARALAARLRHDAQIGSDVHDAQPLDVQPPERPVQPRLVSPGRQIQRHHDPPVELVRSQPQRIRGQQRSRQPHRPVEAEIAQDAARDVAHTRHLRRDEARRHRQHTAAQSSAARQPHPAHAGPVDRQLVGAQAIVELRGAEPAIQHRAQHDAAAAHRRDHCGGAQKPRLDPHVAPGRCAEIDHPGRRHRQRRAAQRQRAVEPPVGEGRRACDPHAWAGQPLDDRAGPSRRRHLAPQRIAAGIRRQREVDRPCRTDTSDGAPTPMRPAALAVDVQPHRPPHAEAAREHTGRSAGCAHVDIEPVTIRRGIDPHRQPIGPRDHRAEPHEGTSVTNIRPPRDPPDPRRAEHRLREHQSIDTQIVDRDIKIGQDRSALRVCPRMRRVEQHRLPHRQPPDHQPMPHPRPGPPIEIDRWRLQQQSIEIVDSHIGQPRPAIQRPVDPPDREAQPVRGAHRRNPLRDPAMADAGVDQRQRGDEHRHQRGDAQPQPAQGAPQNACPSDT</sequence>
<dbReference type="AlphaFoldDB" id="A0A2A2K0N6"/>
<accession>A0A2A2K0N6</accession>
<feature type="compositionally biased region" description="Basic and acidic residues" evidence="1">
    <location>
        <begin position="303"/>
        <end position="316"/>
    </location>
</feature>